<keyword evidence="3" id="KW-1185">Reference proteome</keyword>
<evidence type="ECO:0000313" key="2">
    <source>
        <dbReference type="EMBL" id="KAG5650889.1"/>
    </source>
</evidence>
<dbReference type="AlphaFoldDB" id="A0A9P7GHW8"/>
<evidence type="ECO:0000313" key="3">
    <source>
        <dbReference type="Proteomes" id="UP000717328"/>
    </source>
</evidence>
<comment type="caution">
    <text evidence="2">The sequence shown here is derived from an EMBL/GenBank/DDBJ whole genome shotgun (WGS) entry which is preliminary data.</text>
</comment>
<sequence>MPPARETRRNRDATPTNPPETITLLVSPTPGAEPITQTFPVFLERGTGKRLMECNLCGHFYTLTGRSPGFLSARGFTTHRTRGTCEDTVRRRAHQEIEAQTRREEREALRIAFGWTPGPAVRVVDRTGRLRLLEDTNLYEETAPVESALLSHNALLQNAIVPVDSEVHVDNGHQVAEKVTSNKQVMPVRHRTGSDANSSKH</sequence>
<organism evidence="2 3">
    <name type="scientific">Sphagnurus paluster</name>
    <dbReference type="NCBI Taxonomy" id="117069"/>
    <lineage>
        <taxon>Eukaryota</taxon>
        <taxon>Fungi</taxon>
        <taxon>Dikarya</taxon>
        <taxon>Basidiomycota</taxon>
        <taxon>Agaricomycotina</taxon>
        <taxon>Agaricomycetes</taxon>
        <taxon>Agaricomycetidae</taxon>
        <taxon>Agaricales</taxon>
        <taxon>Tricholomatineae</taxon>
        <taxon>Lyophyllaceae</taxon>
        <taxon>Sphagnurus</taxon>
    </lineage>
</organism>
<dbReference type="OrthoDB" id="10531122at2759"/>
<name>A0A9P7GHW8_9AGAR</name>
<dbReference type="Proteomes" id="UP000717328">
    <property type="component" value="Unassembled WGS sequence"/>
</dbReference>
<reference evidence="2" key="2">
    <citation type="submission" date="2021-10" db="EMBL/GenBank/DDBJ databases">
        <title>Phylogenomics reveals ancestral predisposition of the termite-cultivated fungus Termitomyces towards a domesticated lifestyle.</title>
        <authorList>
            <person name="Auxier B."/>
            <person name="Grum-Grzhimaylo A."/>
            <person name="Cardenas M.E."/>
            <person name="Lodge J.D."/>
            <person name="Laessoe T."/>
            <person name="Pedersen O."/>
            <person name="Smith M.E."/>
            <person name="Kuyper T.W."/>
            <person name="Franco-Molano E.A."/>
            <person name="Baroni T.J."/>
            <person name="Aanen D.K."/>
        </authorList>
    </citation>
    <scope>NUCLEOTIDE SEQUENCE</scope>
    <source>
        <strain evidence="2">D49</strain>
    </source>
</reference>
<feature type="region of interest" description="Disordered" evidence="1">
    <location>
        <begin position="1"/>
        <end position="33"/>
    </location>
</feature>
<evidence type="ECO:0000256" key="1">
    <source>
        <dbReference type="SAM" id="MobiDB-lite"/>
    </source>
</evidence>
<protein>
    <submittedName>
        <fullName evidence="2">Uncharacterized protein</fullName>
    </submittedName>
</protein>
<gene>
    <name evidence="2" type="ORF">H0H81_010650</name>
</gene>
<feature type="compositionally biased region" description="Basic and acidic residues" evidence="1">
    <location>
        <begin position="1"/>
        <end position="12"/>
    </location>
</feature>
<dbReference type="EMBL" id="JABCKI010000342">
    <property type="protein sequence ID" value="KAG5650889.1"/>
    <property type="molecule type" value="Genomic_DNA"/>
</dbReference>
<reference evidence="2" key="1">
    <citation type="submission" date="2021-02" db="EMBL/GenBank/DDBJ databases">
        <authorList>
            <person name="Nieuwenhuis M."/>
            <person name="Van De Peppel L.J.J."/>
        </authorList>
    </citation>
    <scope>NUCLEOTIDE SEQUENCE</scope>
    <source>
        <strain evidence="2">D49</strain>
    </source>
</reference>
<proteinExistence type="predicted"/>
<accession>A0A9P7GHW8</accession>